<dbReference type="CDD" id="cd04301">
    <property type="entry name" value="NAT_SF"/>
    <property type="match status" value="1"/>
</dbReference>
<comment type="caution">
    <text evidence="2">The sequence shown here is derived from an EMBL/GenBank/DDBJ whole genome shotgun (WGS) entry which is preliminary data.</text>
</comment>
<sequence length="226" mass="26836">METDRLYRVHKEDLPRLEEILNRCFAKDPLYETLIPDPQLRKRLMPELFRLDMEEMYRTCEIFADSKELRGVIVVSDEAEPCNLLKFYWTEAWAALHTDVCLIREDPSLKTFHNFLRGEDYLNSRWTRDLGENQRIHIVYLAVDPHSQHHGIAQILMDAVIEYAQSHGRMLSLETHNARNLEFYRRFGFEVYRILVKHFSLKQYCLIREAQTRMAPAAQPKLVPQG</sequence>
<dbReference type="AlphaFoldDB" id="A0A9D1IBZ3"/>
<dbReference type="InterPro" id="IPR016181">
    <property type="entry name" value="Acyl_CoA_acyltransferase"/>
</dbReference>
<reference evidence="2" key="1">
    <citation type="submission" date="2020-10" db="EMBL/GenBank/DDBJ databases">
        <authorList>
            <person name="Gilroy R."/>
        </authorList>
    </citation>
    <scope>NUCLEOTIDE SEQUENCE</scope>
    <source>
        <strain evidence="2">ChiHcec3-11533</strain>
    </source>
</reference>
<protein>
    <submittedName>
        <fullName evidence="2">GNAT family N-acetyltransferase</fullName>
    </submittedName>
</protein>
<proteinExistence type="predicted"/>
<dbReference type="InterPro" id="IPR000182">
    <property type="entry name" value="GNAT_dom"/>
</dbReference>
<dbReference type="Gene3D" id="3.40.630.30">
    <property type="match status" value="1"/>
</dbReference>
<evidence type="ECO:0000313" key="2">
    <source>
        <dbReference type="EMBL" id="HIU34140.1"/>
    </source>
</evidence>
<dbReference type="SUPFAM" id="SSF55729">
    <property type="entry name" value="Acyl-CoA N-acyltransferases (Nat)"/>
    <property type="match status" value="1"/>
</dbReference>
<gene>
    <name evidence="2" type="ORF">IAB02_06205</name>
</gene>
<dbReference type="InterPro" id="IPR052523">
    <property type="entry name" value="Trichothecene_AcTrans"/>
</dbReference>
<dbReference type="PANTHER" id="PTHR42791">
    <property type="entry name" value="GNAT FAMILY ACETYLTRANSFERASE"/>
    <property type="match status" value="1"/>
</dbReference>
<accession>A0A9D1IBZ3</accession>
<reference evidence="2" key="2">
    <citation type="journal article" date="2021" name="PeerJ">
        <title>Extensive microbial diversity within the chicken gut microbiome revealed by metagenomics and culture.</title>
        <authorList>
            <person name="Gilroy R."/>
            <person name="Ravi A."/>
            <person name="Getino M."/>
            <person name="Pursley I."/>
            <person name="Horton D.L."/>
            <person name="Alikhan N.F."/>
            <person name="Baker D."/>
            <person name="Gharbi K."/>
            <person name="Hall N."/>
            <person name="Watson M."/>
            <person name="Adriaenssens E.M."/>
            <person name="Foster-Nyarko E."/>
            <person name="Jarju S."/>
            <person name="Secka A."/>
            <person name="Antonio M."/>
            <person name="Oren A."/>
            <person name="Chaudhuri R.R."/>
            <person name="La Ragione R."/>
            <person name="Hildebrand F."/>
            <person name="Pallen M.J."/>
        </authorList>
    </citation>
    <scope>NUCLEOTIDE SEQUENCE</scope>
    <source>
        <strain evidence="2">ChiHcec3-11533</strain>
    </source>
</reference>
<evidence type="ECO:0000313" key="3">
    <source>
        <dbReference type="Proteomes" id="UP000824072"/>
    </source>
</evidence>
<dbReference type="EMBL" id="DVMU01000138">
    <property type="protein sequence ID" value="HIU34140.1"/>
    <property type="molecule type" value="Genomic_DNA"/>
</dbReference>
<evidence type="ECO:0000259" key="1">
    <source>
        <dbReference type="PROSITE" id="PS51186"/>
    </source>
</evidence>
<dbReference type="PANTHER" id="PTHR42791:SF1">
    <property type="entry name" value="N-ACETYLTRANSFERASE DOMAIN-CONTAINING PROTEIN"/>
    <property type="match status" value="1"/>
</dbReference>
<feature type="domain" description="N-acetyltransferase" evidence="1">
    <location>
        <begin position="67"/>
        <end position="211"/>
    </location>
</feature>
<organism evidence="2 3">
    <name type="scientific">Candidatus Pullichristensenella excrementigallinarum</name>
    <dbReference type="NCBI Taxonomy" id="2840907"/>
    <lineage>
        <taxon>Bacteria</taxon>
        <taxon>Bacillati</taxon>
        <taxon>Bacillota</taxon>
        <taxon>Clostridia</taxon>
        <taxon>Candidatus Pullichristensenella</taxon>
    </lineage>
</organism>
<dbReference type="Proteomes" id="UP000824072">
    <property type="component" value="Unassembled WGS sequence"/>
</dbReference>
<dbReference type="PROSITE" id="PS51186">
    <property type="entry name" value="GNAT"/>
    <property type="match status" value="1"/>
</dbReference>
<dbReference type="Pfam" id="PF00583">
    <property type="entry name" value="Acetyltransf_1"/>
    <property type="match status" value="1"/>
</dbReference>
<name>A0A9D1IBZ3_9FIRM</name>
<dbReference type="GO" id="GO:0016747">
    <property type="term" value="F:acyltransferase activity, transferring groups other than amino-acyl groups"/>
    <property type="evidence" value="ECO:0007669"/>
    <property type="project" value="InterPro"/>
</dbReference>